<keyword evidence="3" id="KW-0378">Hydrolase</keyword>
<evidence type="ECO:0000313" key="9">
    <source>
        <dbReference type="Proteomes" id="UP000095413"/>
    </source>
</evidence>
<evidence type="ECO:0000256" key="3">
    <source>
        <dbReference type="ARBA" id="ARBA00022801"/>
    </source>
</evidence>
<dbReference type="Gene3D" id="2.60.120.260">
    <property type="entry name" value="Galactose-binding domain-like"/>
    <property type="match status" value="2"/>
</dbReference>
<evidence type="ECO:0000313" key="8">
    <source>
        <dbReference type="EMBL" id="CUP39810.1"/>
    </source>
</evidence>
<dbReference type="OrthoDB" id="9761045at2"/>
<organism evidence="8 9">
    <name type="scientific">Blautia obeum</name>
    <dbReference type="NCBI Taxonomy" id="40520"/>
    <lineage>
        <taxon>Bacteria</taxon>
        <taxon>Bacillati</taxon>
        <taxon>Bacillota</taxon>
        <taxon>Clostridia</taxon>
        <taxon>Lachnospirales</taxon>
        <taxon>Lachnospiraceae</taxon>
        <taxon>Blautia</taxon>
    </lineage>
</organism>
<reference evidence="8 9" key="1">
    <citation type="submission" date="2015-09" db="EMBL/GenBank/DDBJ databases">
        <authorList>
            <consortium name="Pathogen Informatics"/>
        </authorList>
    </citation>
    <scope>NUCLEOTIDE SEQUENCE [LARGE SCALE GENOMIC DNA]</scope>
    <source>
        <strain evidence="8 9">2789STDY5834921</strain>
    </source>
</reference>
<dbReference type="InterPro" id="IPR008928">
    <property type="entry name" value="6-hairpin_glycosidase_sf"/>
</dbReference>
<name>A0A174N065_9FIRM</name>
<feature type="domain" description="Alpha-L-rhamnosidase C-terminal" evidence="7">
    <location>
        <begin position="1015"/>
        <end position="1083"/>
    </location>
</feature>
<dbReference type="Proteomes" id="UP000095413">
    <property type="component" value="Unassembled WGS sequence"/>
</dbReference>
<evidence type="ECO:0000259" key="6">
    <source>
        <dbReference type="Pfam" id="PF17389"/>
    </source>
</evidence>
<dbReference type="Pfam" id="PF17390">
    <property type="entry name" value="Bac_rhamnosid_C"/>
    <property type="match status" value="1"/>
</dbReference>
<dbReference type="InterPro" id="IPR013783">
    <property type="entry name" value="Ig-like_fold"/>
</dbReference>
<gene>
    <name evidence="8" type="ORF">ERS852533_01227</name>
</gene>
<evidence type="ECO:0000259" key="4">
    <source>
        <dbReference type="Pfam" id="PF05592"/>
    </source>
</evidence>
<dbReference type="GO" id="GO:0005975">
    <property type="term" value="P:carbohydrate metabolic process"/>
    <property type="evidence" value="ECO:0007669"/>
    <property type="project" value="InterPro"/>
</dbReference>
<dbReference type="PANTHER" id="PTHR33307:SF6">
    <property type="entry name" value="ALPHA-RHAMNOSIDASE (EUROFUNG)-RELATED"/>
    <property type="match status" value="1"/>
</dbReference>
<dbReference type="Gene3D" id="1.50.10.10">
    <property type="match status" value="1"/>
</dbReference>
<comment type="catalytic activity">
    <reaction evidence="1">
        <text>Hydrolysis of terminal non-reducing alpha-L-rhamnose residues in alpha-L-rhamnosides.</text>
        <dbReference type="EC" id="3.2.1.40"/>
    </reaction>
</comment>
<dbReference type="Pfam" id="PF05592">
    <property type="entry name" value="Bac_rhamnosid"/>
    <property type="match status" value="1"/>
</dbReference>
<feature type="domain" description="Alpha-L-rhamnosidase concanavalin-like" evidence="4">
    <location>
        <begin position="561"/>
        <end position="665"/>
    </location>
</feature>
<dbReference type="Pfam" id="PF17389">
    <property type="entry name" value="Bac_rhamnosid6H"/>
    <property type="match status" value="1"/>
</dbReference>
<dbReference type="InterPro" id="IPR016007">
    <property type="entry name" value="Alpha_rhamnosid"/>
</dbReference>
<dbReference type="GO" id="GO:0030596">
    <property type="term" value="F:alpha-L-rhamnosidase activity"/>
    <property type="evidence" value="ECO:0007669"/>
    <property type="project" value="UniProtKB-EC"/>
</dbReference>
<evidence type="ECO:0000259" key="7">
    <source>
        <dbReference type="Pfam" id="PF17390"/>
    </source>
</evidence>
<sequence>MSEKKFEVYDLKVNQITEALGMDVEKPVFSWKLRAEKQNTMQKQAQILVGKTDGSAGVWDSGVMDTDESAGIAYAGEALEAETRYYVTVKVWDQDGEEAETSSWFETGLMNGSISAWDGAKWIGAPEFNVASEKLGVFVLESTFRIKEGTKAGVVFGANDARLMDISKNELQVEGENDIRFVLNIAKSPAVIEVYRRGYCKEDVADTPLYELGTKDLKTDRELITEENKHDFHKLTIEVEGNGVYTYLDDCVVDEVYVDGSFGGQMRTPRQLNPLGLFDVTTFPRLCEMGYYVGADSEAEYQGIRVRNLRKPCAEILAVDTENGKTLKGKCLEISNPSRFSLPMLRTNFTVNGKVVSARLYATARGIYECSMNGKRVTEEYFAPGASQYDRHLMYQTYDVTNLLQEGENGLGCILASGWWSDAFSFRLYNYNYWGDKPSFLGRLVITYEDGHKEIIVTDDNTWQYFGEGPYRYAGFFNGETYDARLEENYFNFSKPDFKADGLKKPEVITPAVMEEQAGIFPGAACWPAMNEKEPEIVGSYQAPVHEIEYFTAKSMTEPLPGTYIYDLEQEIAGVPVLKLRGKAGQKITIRYGEVLYPDLPEYKGLVGQMLQANLREASNEDTYYCKGESIEIYKPRFTFHGFRYIEISGVDEAPALEDVQAVLLSSVDQITGKFHCDNELINRFTQNVKFSQYCNFISIPTDCPQRNERMGWMGDTHIFCRTATYQSNVKNFYLRNLQAMKDMQTEDGRLPSIAPAGGGFGGQTYESAMILIVWELYQQYGDASLIEEYYDSMDHWMDSMKAFGLPGTPSLHINEWLGDWLAPVPADDYLIFNAFHYRNAALMEKFAVLTGNVEGQKKYHQIAEETKRYWNDTFTDKETGITKNADGSTCDVQGSYSIGLNCDVFADAVKEKAFAHLERTTREGNYTIQSGFFGTGPINPMLSKGGYPEAAQKTITQTAFPSWLYPVTQGATTIWERWNSFTRENGFGGNNSMNSFNHYSLGSVLSWLYENTLGIQRDEEQPGYKHFTLKPEMGTFEFAEGGIDTPYGRIESAWKKTEEGYFYTCRIPENTTATLVSTNMTKVLGSGKYSFLL</sequence>
<dbReference type="InterPro" id="IPR008902">
    <property type="entry name" value="Rhamnosid_concanavalin"/>
</dbReference>
<dbReference type="Gene3D" id="2.60.420.10">
    <property type="entry name" value="Maltose phosphorylase, domain 3"/>
    <property type="match status" value="1"/>
</dbReference>
<dbReference type="EC" id="3.2.1.40" evidence="2"/>
<dbReference type="InterPro" id="IPR012341">
    <property type="entry name" value="6hp_glycosidase-like_sf"/>
</dbReference>
<evidence type="ECO:0000256" key="1">
    <source>
        <dbReference type="ARBA" id="ARBA00001445"/>
    </source>
</evidence>
<dbReference type="PANTHER" id="PTHR33307">
    <property type="entry name" value="ALPHA-RHAMNOSIDASE (EUROFUNG)"/>
    <property type="match status" value="1"/>
</dbReference>
<dbReference type="Pfam" id="PF25788">
    <property type="entry name" value="Ig_Rha78A_N"/>
    <property type="match status" value="1"/>
</dbReference>
<dbReference type="RefSeq" id="WP_055055700.1">
    <property type="nucleotide sequence ID" value="NZ_CZBA01000005.1"/>
</dbReference>
<feature type="domain" description="Alpha-L-rhamnosidase six-hairpin glycosidase" evidence="6">
    <location>
        <begin position="672"/>
        <end position="1012"/>
    </location>
</feature>
<dbReference type="EMBL" id="CZBA01000005">
    <property type="protein sequence ID" value="CUP39810.1"/>
    <property type="molecule type" value="Genomic_DNA"/>
</dbReference>
<dbReference type="SUPFAM" id="SSF48208">
    <property type="entry name" value="Six-hairpin glycosidases"/>
    <property type="match status" value="1"/>
</dbReference>
<evidence type="ECO:0000259" key="5">
    <source>
        <dbReference type="Pfam" id="PF08531"/>
    </source>
</evidence>
<dbReference type="InterPro" id="IPR035398">
    <property type="entry name" value="Bac_rhamnosid_C"/>
</dbReference>
<proteinExistence type="predicted"/>
<dbReference type="InterPro" id="IPR035396">
    <property type="entry name" value="Bac_rhamnosid6H"/>
</dbReference>
<protein>
    <recommendedName>
        <fullName evidence="2">alpha-L-rhamnosidase</fullName>
        <ecNumber evidence="2">3.2.1.40</ecNumber>
    </recommendedName>
</protein>
<evidence type="ECO:0000256" key="2">
    <source>
        <dbReference type="ARBA" id="ARBA00012652"/>
    </source>
</evidence>
<dbReference type="AlphaFoldDB" id="A0A174N065"/>
<dbReference type="PIRSF" id="PIRSF010631">
    <property type="entry name" value="A-rhamnsds"/>
    <property type="match status" value="1"/>
</dbReference>
<accession>A0A174N065</accession>
<dbReference type="Gene3D" id="2.60.40.10">
    <property type="entry name" value="Immunoglobulins"/>
    <property type="match status" value="1"/>
</dbReference>
<dbReference type="Pfam" id="PF08531">
    <property type="entry name" value="Bac_rhamnosid_N"/>
    <property type="match status" value="1"/>
</dbReference>
<feature type="domain" description="Bacterial alpha-L-rhamnosidase N-terminal" evidence="5">
    <location>
        <begin position="354"/>
        <end position="508"/>
    </location>
</feature>
<dbReference type="InterPro" id="IPR013737">
    <property type="entry name" value="Bac_rhamnosid_N"/>
</dbReference>